<evidence type="ECO:0000313" key="3">
    <source>
        <dbReference type="Proteomes" id="UP000574067"/>
    </source>
</evidence>
<dbReference type="EMBL" id="JABBFW010000018">
    <property type="protein sequence ID" value="NML17447.1"/>
    <property type="molecule type" value="Genomic_DNA"/>
</dbReference>
<sequence>MTKKPEEAATSVVQDDGLRYKRKSQGSPYSAGTTAGMHLASMSCFKCGMHRPRSELQSKRFLGKNQLVCAGGCKAR</sequence>
<evidence type="ECO:0000256" key="1">
    <source>
        <dbReference type="SAM" id="MobiDB-lite"/>
    </source>
</evidence>
<gene>
    <name evidence="2" type="ORF">HHL10_20970</name>
</gene>
<organism evidence="2 3">
    <name type="scientific">Azohydromonas caseinilytica</name>
    <dbReference type="NCBI Taxonomy" id="2728836"/>
    <lineage>
        <taxon>Bacteria</taxon>
        <taxon>Pseudomonadati</taxon>
        <taxon>Pseudomonadota</taxon>
        <taxon>Betaproteobacteria</taxon>
        <taxon>Burkholderiales</taxon>
        <taxon>Sphaerotilaceae</taxon>
        <taxon>Azohydromonas</taxon>
    </lineage>
</organism>
<dbReference type="RefSeq" id="WP_169162346.1">
    <property type="nucleotide sequence ID" value="NZ_JABBFW010000018.1"/>
</dbReference>
<proteinExistence type="predicted"/>
<dbReference type="AlphaFoldDB" id="A0A848FB71"/>
<evidence type="ECO:0000313" key="2">
    <source>
        <dbReference type="EMBL" id="NML17447.1"/>
    </source>
</evidence>
<keyword evidence="3" id="KW-1185">Reference proteome</keyword>
<dbReference type="Proteomes" id="UP000574067">
    <property type="component" value="Unassembled WGS sequence"/>
</dbReference>
<name>A0A848FB71_9BURK</name>
<accession>A0A848FB71</accession>
<feature type="region of interest" description="Disordered" evidence="1">
    <location>
        <begin position="1"/>
        <end position="32"/>
    </location>
</feature>
<reference evidence="2 3" key="1">
    <citation type="submission" date="2020-04" db="EMBL/GenBank/DDBJ databases">
        <title>Azohydromonas sp. isolated from soil.</title>
        <authorList>
            <person name="Dahal R.H."/>
        </authorList>
    </citation>
    <scope>NUCLEOTIDE SEQUENCE [LARGE SCALE GENOMIC DNA]</scope>
    <source>
        <strain evidence="2 3">G-1-1-14</strain>
    </source>
</reference>
<protein>
    <submittedName>
        <fullName evidence="2">Uncharacterized protein</fullName>
    </submittedName>
</protein>
<comment type="caution">
    <text evidence="2">The sequence shown here is derived from an EMBL/GenBank/DDBJ whole genome shotgun (WGS) entry which is preliminary data.</text>
</comment>